<feature type="compositionally biased region" description="Polar residues" evidence="5">
    <location>
        <begin position="305"/>
        <end position="315"/>
    </location>
</feature>
<dbReference type="Proteomes" id="UP000283530">
    <property type="component" value="Unassembled WGS sequence"/>
</dbReference>
<sequence length="530" mass="56745">MIEMDWRFSGANLTNPSASLVPTDSSITNPSMGSSVSMADSFCPGLWDHQSSQNLGFSEHNIQSSTSTSNGVVLRNLGPGSSRSGIEKPLDIGWNLPNSISKGGVFMHTGAGILPQNFSQFPPDTAFIERAARFSCFGGGSFSDMMNPFSIPDSLGPYSKSGGINAPELFSASGLKLASGVHSQKNESHMADVPKGVSVTVDSGAAEGSPMKSERETESIMRPTDEGKYAIGGRSNESDEVEISGGGQEEQSVMENAAGEPSAKGLGAKKRKRSGQDVELDQINGGPLLSVEHTKENVDIKQKGEQNPTSATTKPSGKHGKESAQSPDAAKEDYIHVRARRGQATNSHSLAERVRREKISERMKFLQDLVPGCSKVTGKAVMLDEIINYVQSLQRQVEFLSMKLATVNPRLDFNLEGLLSKDILHSRGSVSSTIGFAPDVSMAHPQLHPSQHGLIQAGIPGLGNQSDALRRSIASQLVAMNGYKETTPQMPNIWDDELNGVVQMSFGANAPFNTQELNEPLPPGHMKVEL</sequence>
<dbReference type="Pfam" id="PF00010">
    <property type="entry name" value="HLH"/>
    <property type="match status" value="1"/>
</dbReference>
<comment type="subcellular location">
    <subcellularLocation>
        <location evidence="1">Nucleus</location>
    </subcellularLocation>
</comment>
<accession>A0A3S3MNR6</accession>
<gene>
    <name evidence="7" type="ORF">CKAN_00549500</name>
</gene>
<keyword evidence="3" id="KW-0804">Transcription</keyword>
<evidence type="ECO:0000256" key="4">
    <source>
        <dbReference type="ARBA" id="ARBA00023242"/>
    </source>
</evidence>
<evidence type="ECO:0000256" key="5">
    <source>
        <dbReference type="SAM" id="MobiDB-lite"/>
    </source>
</evidence>
<dbReference type="PANTHER" id="PTHR12565:SF184">
    <property type="entry name" value="BHLH TRANSCRIPTION FACTOR"/>
    <property type="match status" value="1"/>
</dbReference>
<dbReference type="GO" id="GO:0005634">
    <property type="term" value="C:nucleus"/>
    <property type="evidence" value="ECO:0007669"/>
    <property type="project" value="UniProtKB-SubCell"/>
</dbReference>
<evidence type="ECO:0000256" key="1">
    <source>
        <dbReference type="ARBA" id="ARBA00004123"/>
    </source>
</evidence>
<keyword evidence="4" id="KW-0539">Nucleus</keyword>
<evidence type="ECO:0000259" key="6">
    <source>
        <dbReference type="PROSITE" id="PS50888"/>
    </source>
</evidence>
<dbReference type="InterPro" id="IPR036638">
    <property type="entry name" value="HLH_DNA-bd_sf"/>
</dbReference>
<dbReference type="PROSITE" id="PS50888">
    <property type="entry name" value="BHLH"/>
    <property type="match status" value="1"/>
</dbReference>
<evidence type="ECO:0000256" key="3">
    <source>
        <dbReference type="ARBA" id="ARBA00023163"/>
    </source>
</evidence>
<dbReference type="GO" id="GO:0046983">
    <property type="term" value="F:protein dimerization activity"/>
    <property type="evidence" value="ECO:0007669"/>
    <property type="project" value="InterPro"/>
</dbReference>
<evidence type="ECO:0000256" key="2">
    <source>
        <dbReference type="ARBA" id="ARBA00023015"/>
    </source>
</evidence>
<dbReference type="SUPFAM" id="SSF47459">
    <property type="entry name" value="HLH, helix-loop-helix DNA-binding domain"/>
    <property type="match status" value="1"/>
</dbReference>
<name>A0A3S3MNR6_9MAGN</name>
<dbReference type="CDD" id="cd18919">
    <property type="entry name" value="bHLH_AtBPE_like"/>
    <property type="match status" value="1"/>
</dbReference>
<feature type="domain" description="BHLH" evidence="6">
    <location>
        <begin position="343"/>
        <end position="393"/>
    </location>
</feature>
<protein>
    <submittedName>
        <fullName evidence="7">Transcription factor bHLH49</fullName>
    </submittedName>
</protein>
<feature type="region of interest" description="Disordered" evidence="5">
    <location>
        <begin position="201"/>
        <end position="330"/>
    </location>
</feature>
<comment type="caution">
    <text evidence="7">The sequence shown here is derived from an EMBL/GenBank/DDBJ whole genome shotgun (WGS) entry which is preliminary data.</text>
</comment>
<evidence type="ECO:0000313" key="7">
    <source>
        <dbReference type="EMBL" id="RWR77022.1"/>
    </source>
</evidence>
<dbReference type="FunFam" id="4.10.280.10:FF:000002">
    <property type="entry name" value="Basic helix-loop-helix transcription factor"/>
    <property type="match status" value="1"/>
</dbReference>
<feature type="compositionally biased region" description="Basic and acidic residues" evidence="5">
    <location>
        <begin position="212"/>
        <end position="228"/>
    </location>
</feature>
<organism evidence="7 8">
    <name type="scientific">Cinnamomum micranthum f. kanehirae</name>
    <dbReference type="NCBI Taxonomy" id="337451"/>
    <lineage>
        <taxon>Eukaryota</taxon>
        <taxon>Viridiplantae</taxon>
        <taxon>Streptophyta</taxon>
        <taxon>Embryophyta</taxon>
        <taxon>Tracheophyta</taxon>
        <taxon>Spermatophyta</taxon>
        <taxon>Magnoliopsida</taxon>
        <taxon>Magnoliidae</taxon>
        <taxon>Laurales</taxon>
        <taxon>Lauraceae</taxon>
        <taxon>Cinnamomum</taxon>
    </lineage>
</organism>
<dbReference type="EMBL" id="QPKB01000002">
    <property type="protein sequence ID" value="RWR77022.1"/>
    <property type="molecule type" value="Genomic_DNA"/>
</dbReference>
<dbReference type="Gene3D" id="4.10.280.10">
    <property type="entry name" value="Helix-loop-helix DNA-binding domain"/>
    <property type="match status" value="1"/>
</dbReference>
<keyword evidence="2" id="KW-0805">Transcription regulation</keyword>
<proteinExistence type="predicted"/>
<dbReference type="InterPro" id="IPR011598">
    <property type="entry name" value="bHLH_dom"/>
</dbReference>
<dbReference type="SMART" id="SM00353">
    <property type="entry name" value="HLH"/>
    <property type="match status" value="1"/>
</dbReference>
<keyword evidence="8" id="KW-1185">Reference proteome</keyword>
<reference evidence="7 8" key="1">
    <citation type="journal article" date="2019" name="Nat. Plants">
        <title>Stout camphor tree genome fills gaps in understanding of flowering plant genome evolution.</title>
        <authorList>
            <person name="Chaw S.M."/>
            <person name="Liu Y.C."/>
            <person name="Wu Y.W."/>
            <person name="Wang H.Y."/>
            <person name="Lin C.I."/>
            <person name="Wu C.S."/>
            <person name="Ke H.M."/>
            <person name="Chang L.Y."/>
            <person name="Hsu C.Y."/>
            <person name="Yang H.T."/>
            <person name="Sudianto E."/>
            <person name="Hsu M.H."/>
            <person name="Wu K.P."/>
            <person name="Wang L.N."/>
            <person name="Leebens-Mack J.H."/>
            <person name="Tsai I.J."/>
        </authorList>
    </citation>
    <scope>NUCLEOTIDE SEQUENCE [LARGE SCALE GENOMIC DNA]</scope>
    <source>
        <strain evidence="8">cv. Chaw 1501</strain>
        <tissue evidence="7">Young leaves</tissue>
    </source>
</reference>
<dbReference type="PANTHER" id="PTHR12565">
    <property type="entry name" value="STEROL REGULATORY ELEMENT-BINDING PROTEIN"/>
    <property type="match status" value="1"/>
</dbReference>
<dbReference type="AlphaFoldDB" id="A0A3S3MNR6"/>
<evidence type="ECO:0000313" key="8">
    <source>
        <dbReference type="Proteomes" id="UP000283530"/>
    </source>
</evidence>
<dbReference type="InterPro" id="IPR024097">
    <property type="entry name" value="bHLH_ZIP_TF"/>
</dbReference>
<feature type="compositionally biased region" description="Basic and acidic residues" evidence="5">
    <location>
        <begin position="292"/>
        <end position="304"/>
    </location>
</feature>
<dbReference type="OrthoDB" id="1923196at2759"/>
<dbReference type="GO" id="GO:0003700">
    <property type="term" value="F:DNA-binding transcription factor activity"/>
    <property type="evidence" value="ECO:0007669"/>
    <property type="project" value="TreeGrafter"/>
</dbReference>